<dbReference type="Gene3D" id="1.10.60.10">
    <property type="entry name" value="Iron dependent repressor, metal binding and dimerisation domain"/>
    <property type="match status" value="1"/>
</dbReference>
<keyword evidence="6" id="KW-0678">Repressor</keyword>
<dbReference type="InterPro" id="IPR050536">
    <property type="entry name" value="DtxR_MntR_Metal-Reg"/>
</dbReference>
<evidence type="ECO:0000256" key="2">
    <source>
        <dbReference type="ARBA" id="ARBA00007871"/>
    </source>
</evidence>
<dbReference type="InterPro" id="IPR036388">
    <property type="entry name" value="WH-like_DNA-bd_sf"/>
</dbReference>
<feature type="domain" description="HTH dtxR-type" evidence="14">
    <location>
        <begin position="32"/>
        <end position="90"/>
    </location>
</feature>
<dbReference type="SMART" id="SM00529">
    <property type="entry name" value="HTH_DTXR"/>
    <property type="match status" value="1"/>
</dbReference>
<evidence type="ECO:0000256" key="6">
    <source>
        <dbReference type="ARBA" id="ARBA00022491"/>
    </source>
</evidence>
<evidence type="ECO:0000256" key="13">
    <source>
        <dbReference type="ARBA" id="ARBA00032593"/>
    </source>
</evidence>
<dbReference type="EMBL" id="BOPV01000001">
    <property type="protein sequence ID" value="GIL41012.1"/>
    <property type="molecule type" value="Genomic_DNA"/>
</dbReference>
<keyword evidence="8" id="KW-0238">DNA-binding</keyword>
<evidence type="ECO:0000256" key="5">
    <source>
        <dbReference type="ARBA" id="ARBA00022490"/>
    </source>
</evidence>
<dbReference type="PANTHER" id="PTHR33238">
    <property type="entry name" value="IRON (METAL) DEPENDENT REPRESSOR, DTXR FAMILY"/>
    <property type="match status" value="1"/>
</dbReference>
<evidence type="ECO:0000256" key="4">
    <source>
        <dbReference type="ARBA" id="ARBA00022386"/>
    </source>
</evidence>
<dbReference type="SUPFAM" id="SSF46785">
    <property type="entry name" value="Winged helix' DNA-binding domain"/>
    <property type="match status" value="1"/>
</dbReference>
<proteinExistence type="inferred from homology"/>
<keyword evidence="16" id="KW-1185">Reference proteome</keyword>
<keyword evidence="11" id="KW-0464">Manganese</keyword>
<dbReference type="AlphaFoldDB" id="A0A8S8XGB6"/>
<dbReference type="Proteomes" id="UP000681075">
    <property type="component" value="Unassembled WGS sequence"/>
</dbReference>
<protein>
    <recommendedName>
        <fullName evidence="4">Transcriptional regulator MntR</fullName>
    </recommendedName>
    <alternativeName>
        <fullName evidence="13">Manganese transport regulator</fullName>
    </alternativeName>
</protein>
<dbReference type="InterPro" id="IPR022689">
    <property type="entry name" value="Iron_dep_repressor"/>
</dbReference>
<gene>
    <name evidence="15" type="ORF">TMPK1_32490</name>
</gene>
<keyword evidence="10" id="KW-0804">Transcription</keyword>
<keyword evidence="7" id="KW-0805">Transcription regulation</keyword>
<dbReference type="GO" id="GO:0005737">
    <property type="term" value="C:cytoplasm"/>
    <property type="evidence" value="ECO:0007669"/>
    <property type="project" value="UniProtKB-SubCell"/>
</dbReference>
<dbReference type="PANTHER" id="PTHR33238:SF11">
    <property type="entry name" value="TRANSCRIPTIONAL REGULATOR MNTR"/>
    <property type="match status" value="1"/>
</dbReference>
<comment type="similarity">
    <text evidence="2">Belongs to the DtxR/MntR family.</text>
</comment>
<evidence type="ECO:0000256" key="1">
    <source>
        <dbReference type="ARBA" id="ARBA00004496"/>
    </source>
</evidence>
<dbReference type="InterPro" id="IPR036390">
    <property type="entry name" value="WH_DNA-bd_sf"/>
</dbReference>
<dbReference type="Pfam" id="PF02742">
    <property type="entry name" value="Fe_dep_repr_C"/>
    <property type="match status" value="1"/>
</dbReference>
<name>A0A8S8XGB6_9PROT</name>
<evidence type="ECO:0000313" key="16">
    <source>
        <dbReference type="Proteomes" id="UP000681075"/>
    </source>
</evidence>
<comment type="function">
    <text evidence="12">In the presence of manganese, represses expression of mntH and mntS. Up-regulates expression of mntP.</text>
</comment>
<evidence type="ECO:0000256" key="11">
    <source>
        <dbReference type="ARBA" id="ARBA00023211"/>
    </source>
</evidence>
<dbReference type="InterPro" id="IPR001367">
    <property type="entry name" value="Fe_dep_repressor"/>
</dbReference>
<dbReference type="GO" id="GO:0003677">
    <property type="term" value="F:DNA binding"/>
    <property type="evidence" value="ECO:0007669"/>
    <property type="project" value="UniProtKB-KW"/>
</dbReference>
<keyword evidence="5" id="KW-0963">Cytoplasm</keyword>
<evidence type="ECO:0000256" key="10">
    <source>
        <dbReference type="ARBA" id="ARBA00023163"/>
    </source>
</evidence>
<dbReference type="GO" id="GO:0003700">
    <property type="term" value="F:DNA-binding transcription factor activity"/>
    <property type="evidence" value="ECO:0007669"/>
    <property type="project" value="InterPro"/>
</dbReference>
<evidence type="ECO:0000313" key="15">
    <source>
        <dbReference type="EMBL" id="GIL41012.1"/>
    </source>
</evidence>
<dbReference type="GO" id="GO:0046914">
    <property type="term" value="F:transition metal ion binding"/>
    <property type="evidence" value="ECO:0007669"/>
    <property type="project" value="InterPro"/>
</dbReference>
<dbReference type="NCBIfam" id="NF008273">
    <property type="entry name" value="PRK11050.1"/>
    <property type="match status" value="1"/>
</dbReference>
<dbReference type="Gene3D" id="1.10.10.10">
    <property type="entry name" value="Winged helix-like DNA-binding domain superfamily/Winged helix DNA-binding domain"/>
    <property type="match status" value="1"/>
</dbReference>
<dbReference type="SMART" id="SM00347">
    <property type="entry name" value="HTH_MARR"/>
    <property type="match status" value="1"/>
</dbReference>
<accession>A0A8S8XGB6</accession>
<evidence type="ECO:0000256" key="3">
    <source>
        <dbReference type="ARBA" id="ARBA00011738"/>
    </source>
</evidence>
<dbReference type="GO" id="GO:0046983">
    <property type="term" value="F:protein dimerization activity"/>
    <property type="evidence" value="ECO:0007669"/>
    <property type="project" value="InterPro"/>
</dbReference>
<reference evidence="15" key="1">
    <citation type="submission" date="2021-02" db="EMBL/GenBank/DDBJ databases">
        <title>Genome sequence of Rhodospirillales sp. strain TMPK1 isolated from soil.</title>
        <authorList>
            <person name="Nakai R."/>
            <person name="Kusada H."/>
            <person name="Tamaki H."/>
        </authorList>
    </citation>
    <scope>NUCLEOTIDE SEQUENCE</scope>
    <source>
        <strain evidence="15">TMPK1</strain>
    </source>
</reference>
<dbReference type="InterPro" id="IPR036421">
    <property type="entry name" value="Fe_dep_repressor_sf"/>
</dbReference>
<keyword evidence="9" id="KW-0010">Activator</keyword>
<sequence>MAAMAPRPVPLTEIDTQVAGFHEARRADGRASTEDYLELIADLIGSQGEARLTDLAQRLGVSHATVAKTVQRLVRDGYVRTLPYRSIFLTDEGAAIAAEAKKRHEIVHDFLLAIGVDEATAAIDAEGIEHHVSAATLAAFERVIARAGRRRR</sequence>
<evidence type="ECO:0000259" key="14">
    <source>
        <dbReference type="PROSITE" id="PS50944"/>
    </source>
</evidence>
<dbReference type="InterPro" id="IPR022687">
    <property type="entry name" value="HTH_DTXR"/>
</dbReference>
<dbReference type="PROSITE" id="PS50944">
    <property type="entry name" value="HTH_DTXR"/>
    <property type="match status" value="1"/>
</dbReference>
<comment type="subunit">
    <text evidence="3">Homodimer.</text>
</comment>
<organism evidence="15 16">
    <name type="scientific">Roseiterribacter gracilis</name>
    <dbReference type="NCBI Taxonomy" id="2812848"/>
    <lineage>
        <taxon>Bacteria</taxon>
        <taxon>Pseudomonadati</taxon>
        <taxon>Pseudomonadota</taxon>
        <taxon>Alphaproteobacteria</taxon>
        <taxon>Rhodospirillales</taxon>
        <taxon>Roseiterribacteraceae</taxon>
        <taxon>Roseiterribacter</taxon>
    </lineage>
</organism>
<dbReference type="InterPro" id="IPR000835">
    <property type="entry name" value="HTH_MarR-typ"/>
</dbReference>
<comment type="caution">
    <text evidence="15">The sequence shown here is derived from an EMBL/GenBank/DDBJ whole genome shotgun (WGS) entry which is preliminary data.</text>
</comment>
<evidence type="ECO:0000256" key="7">
    <source>
        <dbReference type="ARBA" id="ARBA00023015"/>
    </source>
</evidence>
<comment type="subcellular location">
    <subcellularLocation>
        <location evidence="1">Cytoplasm</location>
    </subcellularLocation>
</comment>
<evidence type="ECO:0000256" key="9">
    <source>
        <dbReference type="ARBA" id="ARBA00023159"/>
    </source>
</evidence>
<dbReference type="Pfam" id="PF01325">
    <property type="entry name" value="Fe_dep_repress"/>
    <property type="match status" value="1"/>
</dbReference>
<evidence type="ECO:0000256" key="12">
    <source>
        <dbReference type="ARBA" id="ARBA00025185"/>
    </source>
</evidence>
<evidence type="ECO:0000256" key="8">
    <source>
        <dbReference type="ARBA" id="ARBA00023125"/>
    </source>
</evidence>